<gene>
    <name evidence="2" type="ORF">LTR16_003985</name>
</gene>
<evidence type="ECO:0000313" key="3">
    <source>
        <dbReference type="Proteomes" id="UP001357485"/>
    </source>
</evidence>
<evidence type="ECO:0000256" key="1">
    <source>
        <dbReference type="SAM" id="SignalP"/>
    </source>
</evidence>
<evidence type="ECO:0000313" key="2">
    <source>
        <dbReference type="EMBL" id="KAK5256114.1"/>
    </source>
</evidence>
<dbReference type="Pfam" id="PF05577">
    <property type="entry name" value="Peptidase_S28"/>
    <property type="match status" value="1"/>
</dbReference>
<feature type="chain" id="PRO_5045673586" evidence="1">
    <location>
        <begin position="24"/>
        <end position="209"/>
    </location>
</feature>
<dbReference type="EMBL" id="JAVRRA010008685">
    <property type="protein sequence ID" value="KAK5256114.1"/>
    <property type="molecule type" value="Genomic_DNA"/>
</dbReference>
<feature type="signal peptide" evidence="1">
    <location>
        <begin position="1"/>
        <end position="23"/>
    </location>
</feature>
<accession>A0ABR0LZP3</accession>
<name>A0ABR0LZP3_9PEZI</name>
<proteinExistence type="predicted"/>
<dbReference type="Gene3D" id="3.40.50.1820">
    <property type="entry name" value="alpha/beta hydrolase"/>
    <property type="match status" value="1"/>
</dbReference>
<dbReference type="InterPro" id="IPR008758">
    <property type="entry name" value="Peptidase_S28"/>
</dbReference>
<dbReference type="InterPro" id="IPR029058">
    <property type="entry name" value="AB_hydrolase_fold"/>
</dbReference>
<organism evidence="2 3">
    <name type="scientific">Cryomyces antarcticus</name>
    <dbReference type="NCBI Taxonomy" id="329879"/>
    <lineage>
        <taxon>Eukaryota</taxon>
        <taxon>Fungi</taxon>
        <taxon>Dikarya</taxon>
        <taxon>Ascomycota</taxon>
        <taxon>Pezizomycotina</taxon>
        <taxon>Dothideomycetes</taxon>
        <taxon>Dothideomycetes incertae sedis</taxon>
        <taxon>Cryomyces</taxon>
    </lineage>
</organism>
<sequence length="209" mass="23312">MPSLPLLPLLLLLLTTLTHLTHSLRFHQLPYNGGLTAREISMNATAYPAHTIPIPIDHYNAADTRTYQNRYWINDEYHRRGGPVFYFDAGEQNARPLVPYFLREAAGPSAVMALARRYVDIPECGVPPPNDTVFGIVYRDMVHVSDMRALLNTSDVNHQNFSTVGFSSPISTEPFYAGVGLFQQALEAWLPCFGNGSYGDMTFHLPGSP</sequence>
<reference evidence="2 3" key="1">
    <citation type="submission" date="2023-08" db="EMBL/GenBank/DDBJ databases">
        <title>Black Yeasts Isolated from many extreme environments.</title>
        <authorList>
            <person name="Coleine C."/>
            <person name="Stajich J.E."/>
            <person name="Selbmann L."/>
        </authorList>
    </citation>
    <scope>NUCLEOTIDE SEQUENCE [LARGE SCALE GENOMIC DNA]</scope>
    <source>
        <strain evidence="2 3">CCFEE 536</strain>
    </source>
</reference>
<comment type="caution">
    <text evidence="2">The sequence shown here is derived from an EMBL/GenBank/DDBJ whole genome shotgun (WGS) entry which is preliminary data.</text>
</comment>
<keyword evidence="1" id="KW-0732">Signal</keyword>
<protein>
    <submittedName>
        <fullName evidence="2">Uncharacterized protein</fullName>
    </submittedName>
</protein>
<dbReference type="Proteomes" id="UP001357485">
    <property type="component" value="Unassembled WGS sequence"/>
</dbReference>
<keyword evidence="3" id="KW-1185">Reference proteome</keyword>